<keyword evidence="1" id="KW-0288">FMN</keyword>
<dbReference type="Gene3D" id="3.40.50.360">
    <property type="match status" value="1"/>
</dbReference>
<accession>A0ABU2WGP6</accession>
<dbReference type="Proteomes" id="UP001254608">
    <property type="component" value="Unassembled WGS sequence"/>
</dbReference>
<dbReference type="SUPFAM" id="SSF52218">
    <property type="entry name" value="Flavoproteins"/>
    <property type="match status" value="1"/>
</dbReference>
<dbReference type="RefSeq" id="WP_311363631.1">
    <property type="nucleotide sequence ID" value="NZ_JAVRIC010000002.1"/>
</dbReference>
<gene>
    <name evidence="3" type="ORF">RM530_02525</name>
</gene>
<evidence type="ECO:0000313" key="4">
    <source>
        <dbReference type="Proteomes" id="UP001254608"/>
    </source>
</evidence>
<sequence>MKHLLLIYGGQPGGRNFRMLEAVRDGISEFADEVELREKPALLADIDDLLWADGLLIGTPEKFGYMSGSVKDFMDRTYYPAQDKVDALPYAIFVSAGNDGLGAVSAIERIAVGYKWKAVAQALICVGDPDEAMLGRCRELGQTLAAGIAYGAF</sequence>
<evidence type="ECO:0000313" key="3">
    <source>
        <dbReference type="EMBL" id="MDT0496242.1"/>
    </source>
</evidence>
<keyword evidence="4" id="KW-1185">Reference proteome</keyword>
<keyword evidence="1" id="KW-0285">Flavoprotein</keyword>
<proteinExistence type="predicted"/>
<evidence type="ECO:0000256" key="1">
    <source>
        <dbReference type="ARBA" id="ARBA00022643"/>
    </source>
</evidence>
<evidence type="ECO:0000259" key="2">
    <source>
        <dbReference type="Pfam" id="PF03358"/>
    </source>
</evidence>
<dbReference type="Pfam" id="PF03358">
    <property type="entry name" value="FMN_red"/>
    <property type="match status" value="1"/>
</dbReference>
<dbReference type="InterPro" id="IPR029039">
    <property type="entry name" value="Flavoprotein-like_sf"/>
</dbReference>
<protein>
    <submittedName>
        <fullName evidence="3">NAD(P)H-dependent oxidoreductase</fullName>
    </submittedName>
</protein>
<organism evidence="3 4">
    <name type="scientific">Banduia mediterranea</name>
    <dbReference type="NCBI Taxonomy" id="3075609"/>
    <lineage>
        <taxon>Bacteria</taxon>
        <taxon>Pseudomonadati</taxon>
        <taxon>Pseudomonadota</taxon>
        <taxon>Gammaproteobacteria</taxon>
        <taxon>Nevskiales</taxon>
        <taxon>Algiphilaceae</taxon>
        <taxon>Banduia</taxon>
    </lineage>
</organism>
<dbReference type="EMBL" id="JAVRIC010000002">
    <property type="protein sequence ID" value="MDT0496242.1"/>
    <property type="molecule type" value="Genomic_DNA"/>
</dbReference>
<name>A0ABU2WGP6_9GAMM</name>
<comment type="caution">
    <text evidence="3">The sequence shown here is derived from an EMBL/GenBank/DDBJ whole genome shotgun (WGS) entry which is preliminary data.</text>
</comment>
<dbReference type="InterPro" id="IPR005025">
    <property type="entry name" value="FMN_Rdtase-like_dom"/>
</dbReference>
<feature type="domain" description="NADPH-dependent FMN reductase-like" evidence="2">
    <location>
        <begin position="36"/>
        <end position="105"/>
    </location>
</feature>
<reference evidence="3 4" key="1">
    <citation type="submission" date="2023-09" db="EMBL/GenBank/DDBJ databases">
        <authorList>
            <person name="Rey-Velasco X."/>
        </authorList>
    </citation>
    <scope>NUCLEOTIDE SEQUENCE [LARGE SCALE GENOMIC DNA]</scope>
    <source>
        <strain evidence="3 4">W345</strain>
    </source>
</reference>